<evidence type="ECO:0000313" key="2">
    <source>
        <dbReference type="Proteomes" id="UP001374535"/>
    </source>
</evidence>
<accession>A0AAQ3S729</accession>
<sequence length="153" mass="16814">MAHTNPFHLQQLRKLVQPTMEAVAELHQMLDIIHHREIHLDQIEEPSLRIRQASACQQLKKVAKIVAAVKGDPMNGVVQHDSRGHEKLPKPVHVDSLLAVLFEIDPALAQQLDRIASEDVFADVELAKVELPDAGTLGAAGREVPVLVGEGET</sequence>
<organism evidence="1 2">
    <name type="scientific">Vigna mungo</name>
    <name type="common">Black gram</name>
    <name type="synonym">Phaseolus mungo</name>
    <dbReference type="NCBI Taxonomy" id="3915"/>
    <lineage>
        <taxon>Eukaryota</taxon>
        <taxon>Viridiplantae</taxon>
        <taxon>Streptophyta</taxon>
        <taxon>Embryophyta</taxon>
        <taxon>Tracheophyta</taxon>
        <taxon>Spermatophyta</taxon>
        <taxon>Magnoliopsida</taxon>
        <taxon>eudicotyledons</taxon>
        <taxon>Gunneridae</taxon>
        <taxon>Pentapetalae</taxon>
        <taxon>rosids</taxon>
        <taxon>fabids</taxon>
        <taxon>Fabales</taxon>
        <taxon>Fabaceae</taxon>
        <taxon>Papilionoideae</taxon>
        <taxon>50 kb inversion clade</taxon>
        <taxon>NPAAA clade</taxon>
        <taxon>indigoferoid/millettioid clade</taxon>
        <taxon>Phaseoleae</taxon>
        <taxon>Vigna</taxon>
    </lineage>
</organism>
<keyword evidence="2" id="KW-1185">Reference proteome</keyword>
<evidence type="ECO:0000313" key="1">
    <source>
        <dbReference type="EMBL" id="WVZ18109.1"/>
    </source>
</evidence>
<dbReference type="AlphaFoldDB" id="A0AAQ3S729"/>
<proteinExistence type="predicted"/>
<dbReference type="Proteomes" id="UP001374535">
    <property type="component" value="Chromosome 2"/>
</dbReference>
<dbReference type="EMBL" id="CP144699">
    <property type="protein sequence ID" value="WVZ18109.1"/>
    <property type="molecule type" value="Genomic_DNA"/>
</dbReference>
<protein>
    <submittedName>
        <fullName evidence="1">Uncharacterized protein</fullName>
    </submittedName>
</protein>
<name>A0AAQ3S729_VIGMU</name>
<reference evidence="1 2" key="1">
    <citation type="journal article" date="2023" name="Life. Sci Alliance">
        <title>Evolutionary insights into 3D genome organization and epigenetic landscape of Vigna mungo.</title>
        <authorList>
            <person name="Junaid A."/>
            <person name="Singh B."/>
            <person name="Bhatia S."/>
        </authorList>
    </citation>
    <scope>NUCLEOTIDE SEQUENCE [LARGE SCALE GENOMIC DNA]</scope>
    <source>
        <strain evidence="1">Urdbean</strain>
    </source>
</reference>
<gene>
    <name evidence="1" type="ORF">V8G54_005431</name>
</gene>